<dbReference type="Proteomes" id="UP000228596">
    <property type="component" value="Unassembled WGS sequence"/>
</dbReference>
<dbReference type="InterPro" id="IPR026564">
    <property type="entry name" value="Transcrip_reg_TACO1-like_dom3"/>
</dbReference>
<dbReference type="Gene3D" id="3.30.70.980">
    <property type="match status" value="2"/>
</dbReference>
<evidence type="ECO:0000313" key="10">
    <source>
        <dbReference type="Proteomes" id="UP000228596"/>
    </source>
</evidence>
<dbReference type="HAMAP" id="MF_00693">
    <property type="entry name" value="Transcrip_reg_TACO1"/>
    <property type="match status" value="1"/>
</dbReference>
<comment type="caution">
    <text evidence="9">The sequence shown here is derived from an EMBL/GenBank/DDBJ whole genome shotgun (WGS) entry which is preliminary data.</text>
</comment>
<comment type="subcellular location">
    <subcellularLocation>
        <location evidence="6">Cytoplasm</location>
    </subcellularLocation>
</comment>
<evidence type="ECO:0000256" key="5">
    <source>
        <dbReference type="ARBA" id="ARBA00023163"/>
    </source>
</evidence>
<dbReference type="PANTHER" id="PTHR12532">
    <property type="entry name" value="TRANSLATIONAL ACTIVATOR OF CYTOCHROME C OXIDASE 1"/>
    <property type="match status" value="1"/>
</dbReference>
<dbReference type="InterPro" id="IPR048300">
    <property type="entry name" value="TACO1_YebC-like_2nd/3rd_dom"/>
</dbReference>
<name>A0A2M6WXH8_9BACT</name>
<dbReference type="Pfam" id="PF20772">
    <property type="entry name" value="TACO1_YebC_N"/>
    <property type="match status" value="1"/>
</dbReference>
<keyword evidence="4 6" id="KW-0238">DNA-binding</keyword>
<evidence type="ECO:0000256" key="3">
    <source>
        <dbReference type="ARBA" id="ARBA00023015"/>
    </source>
</evidence>
<gene>
    <name evidence="9" type="ORF">COT77_01470</name>
</gene>
<accession>A0A2M6WXH8</accession>
<dbReference type="InterPro" id="IPR029072">
    <property type="entry name" value="YebC-like"/>
</dbReference>
<feature type="domain" description="TACO1/YebC-like second and third" evidence="7">
    <location>
        <begin position="82"/>
        <end position="235"/>
    </location>
</feature>
<reference evidence="10" key="1">
    <citation type="submission" date="2017-09" db="EMBL/GenBank/DDBJ databases">
        <title>Depth-based differentiation of microbial function through sediment-hosted aquifers and enrichment of novel symbionts in the deep terrestrial subsurface.</title>
        <authorList>
            <person name="Probst A.J."/>
            <person name="Ladd B."/>
            <person name="Jarett J.K."/>
            <person name="Geller-Mcgrath D.E."/>
            <person name="Sieber C.M.K."/>
            <person name="Emerson J.B."/>
            <person name="Anantharaman K."/>
            <person name="Thomas B.C."/>
            <person name="Malmstrom R."/>
            <person name="Stieglmeier M."/>
            <person name="Klingl A."/>
            <person name="Woyke T."/>
            <person name="Ryan C.M."/>
            <person name="Banfield J.F."/>
        </authorList>
    </citation>
    <scope>NUCLEOTIDE SEQUENCE [LARGE SCALE GENOMIC DNA]</scope>
</reference>
<evidence type="ECO:0000259" key="8">
    <source>
        <dbReference type="Pfam" id="PF20772"/>
    </source>
</evidence>
<evidence type="ECO:0000313" key="9">
    <source>
        <dbReference type="EMBL" id="PIT97446.1"/>
    </source>
</evidence>
<dbReference type="GO" id="GO:0003677">
    <property type="term" value="F:DNA binding"/>
    <property type="evidence" value="ECO:0007669"/>
    <property type="project" value="UniProtKB-UniRule"/>
</dbReference>
<dbReference type="NCBIfam" id="NF009044">
    <property type="entry name" value="PRK12378.1"/>
    <property type="match status" value="1"/>
</dbReference>
<evidence type="ECO:0000256" key="2">
    <source>
        <dbReference type="ARBA" id="ARBA00022490"/>
    </source>
</evidence>
<dbReference type="PANTHER" id="PTHR12532:SF6">
    <property type="entry name" value="TRANSCRIPTIONAL REGULATORY PROTEIN YEBC-RELATED"/>
    <property type="match status" value="1"/>
</dbReference>
<evidence type="ECO:0000256" key="6">
    <source>
        <dbReference type="HAMAP-Rule" id="MF_00693"/>
    </source>
</evidence>
<dbReference type="NCBIfam" id="NF001030">
    <property type="entry name" value="PRK00110.1"/>
    <property type="match status" value="1"/>
</dbReference>
<dbReference type="EMBL" id="PEZV01000010">
    <property type="protein sequence ID" value="PIT97446.1"/>
    <property type="molecule type" value="Genomic_DNA"/>
</dbReference>
<dbReference type="AlphaFoldDB" id="A0A2M6WXH8"/>
<dbReference type="InterPro" id="IPR017856">
    <property type="entry name" value="Integrase-like_N"/>
</dbReference>
<dbReference type="InterPro" id="IPR002876">
    <property type="entry name" value="Transcrip_reg_TACO1-like"/>
</dbReference>
<proteinExistence type="inferred from homology"/>
<feature type="domain" description="TACO1/YebC-like N-terminal" evidence="8">
    <location>
        <begin position="6"/>
        <end position="75"/>
    </location>
</feature>
<dbReference type="GO" id="GO:0006355">
    <property type="term" value="P:regulation of DNA-templated transcription"/>
    <property type="evidence" value="ECO:0007669"/>
    <property type="project" value="UniProtKB-UniRule"/>
</dbReference>
<keyword evidence="3 6" id="KW-0805">Transcription regulation</keyword>
<comment type="similarity">
    <text evidence="1 6">Belongs to the TACO1 family.</text>
</comment>
<evidence type="ECO:0000259" key="7">
    <source>
        <dbReference type="Pfam" id="PF01709"/>
    </source>
</evidence>
<organism evidence="9 10">
    <name type="scientific">Candidatus Berkelbacteria bacterium CG10_big_fil_rev_8_21_14_0_10_41_12</name>
    <dbReference type="NCBI Taxonomy" id="1974513"/>
    <lineage>
        <taxon>Bacteria</taxon>
        <taxon>Candidatus Berkelbacteria</taxon>
    </lineage>
</organism>
<keyword evidence="2 6" id="KW-0963">Cytoplasm</keyword>
<dbReference type="InterPro" id="IPR049083">
    <property type="entry name" value="TACO1_YebC_N"/>
</dbReference>
<sequence>MMSGHSKWSSIKHQKAVTDAKRANVFTKLANAIAVAARKGTDPAMNFSLRLAIDRAKSANMPKENIERSIRRGSGTGEVAIEEIIYEAYGPAATAILIKVATDNKNRTIAGIKSILNKFGGKLATSGAVSYLFEEKGQIFAKSDKVKEEAELAIIDSGAQDYEEANGGYFVYCAPRDLDKVKSALESRNFQIEDFQIIFQPKNSIQLDEASTDKAVEILKALDDLDDVSLVSSNFS</sequence>
<evidence type="ECO:0000256" key="4">
    <source>
        <dbReference type="ARBA" id="ARBA00023125"/>
    </source>
</evidence>
<dbReference type="SUPFAM" id="SSF75625">
    <property type="entry name" value="YebC-like"/>
    <property type="match status" value="1"/>
</dbReference>
<evidence type="ECO:0000256" key="1">
    <source>
        <dbReference type="ARBA" id="ARBA00008724"/>
    </source>
</evidence>
<dbReference type="NCBIfam" id="TIGR01033">
    <property type="entry name" value="YebC/PmpR family DNA-binding transcriptional regulator"/>
    <property type="match status" value="1"/>
</dbReference>
<dbReference type="FunFam" id="1.10.10.200:FF:000002">
    <property type="entry name" value="Probable transcriptional regulatory protein CLM62_37755"/>
    <property type="match status" value="1"/>
</dbReference>
<protein>
    <recommendedName>
        <fullName evidence="6">Probable transcriptional regulatory protein COT77_01470</fullName>
    </recommendedName>
</protein>
<keyword evidence="5 6" id="KW-0804">Transcription</keyword>
<dbReference type="GO" id="GO:0005829">
    <property type="term" value="C:cytosol"/>
    <property type="evidence" value="ECO:0007669"/>
    <property type="project" value="TreeGrafter"/>
</dbReference>
<dbReference type="Pfam" id="PF01709">
    <property type="entry name" value="Transcrip_reg"/>
    <property type="match status" value="1"/>
</dbReference>
<dbReference type="Gene3D" id="1.10.10.200">
    <property type="match status" value="1"/>
</dbReference>